<feature type="domain" description="RNB" evidence="2">
    <location>
        <begin position="52"/>
        <end position="323"/>
    </location>
</feature>
<evidence type="ECO:0000313" key="3">
    <source>
        <dbReference type="EMBL" id="AEP09896.1"/>
    </source>
</evidence>
<keyword evidence="4" id="KW-1185">Reference proteome</keyword>
<dbReference type="eggNOG" id="COG0557">
    <property type="taxonomic scope" value="Bacteria"/>
</dbReference>
<evidence type="ECO:0000313" key="4">
    <source>
        <dbReference type="Proteomes" id="UP000009286"/>
    </source>
</evidence>
<protein>
    <submittedName>
        <fullName evidence="3">RNB domain protein</fullName>
    </submittedName>
</protein>
<gene>
    <name evidence="3" type="ordered locus">MICA_1580</name>
</gene>
<evidence type="ECO:0000259" key="2">
    <source>
        <dbReference type="SMART" id="SM00955"/>
    </source>
</evidence>
<dbReference type="SUPFAM" id="SSF50249">
    <property type="entry name" value="Nucleic acid-binding proteins"/>
    <property type="match status" value="1"/>
</dbReference>
<dbReference type="OrthoDB" id="9153969at2"/>
<dbReference type="STRING" id="856793.MICA_1580"/>
<dbReference type="InterPro" id="IPR012340">
    <property type="entry name" value="NA-bd_OB-fold"/>
</dbReference>
<dbReference type="GO" id="GO:0003723">
    <property type="term" value="F:RNA binding"/>
    <property type="evidence" value="ECO:0007669"/>
    <property type="project" value="InterPro"/>
</dbReference>
<dbReference type="KEGG" id="mai:MICA_1580"/>
<organism evidence="3 4">
    <name type="scientific">Micavibrio aeruginosavorus (strain ARL-13)</name>
    <dbReference type="NCBI Taxonomy" id="856793"/>
    <lineage>
        <taxon>Bacteria</taxon>
        <taxon>Pseudomonadati</taxon>
        <taxon>Bdellovibrionota</taxon>
        <taxon>Bdellovibrionia</taxon>
        <taxon>Bdellovibrionales</taxon>
        <taxon>Pseudobdellovibrionaceae</taxon>
        <taxon>Micavibrio</taxon>
    </lineage>
</organism>
<dbReference type="Proteomes" id="UP000009286">
    <property type="component" value="Chromosome"/>
</dbReference>
<dbReference type="GO" id="GO:0004540">
    <property type="term" value="F:RNA nuclease activity"/>
    <property type="evidence" value="ECO:0007669"/>
    <property type="project" value="InterPro"/>
</dbReference>
<accession>G2KPS7</accession>
<dbReference type="RefSeq" id="WP_014103119.1">
    <property type="nucleotide sequence ID" value="NC_016026.1"/>
</dbReference>
<dbReference type="InterPro" id="IPR001900">
    <property type="entry name" value="RNase_II/R"/>
</dbReference>
<dbReference type="EMBL" id="CP002382">
    <property type="protein sequence ID" value="AEP09896.1"/>
    <property type="molecule type" value="Genomic_DNA"/>
</dbReference>
<proteinExistence type="predicted"/>
<dbReference type="AlphaFoldDB" id="G2KPS7"/>
<evidence type="ECO:0000256" key="1">
    <source>
        <dbReference type="SAM" id="MobiDB-lite"/>
    </source>
</evidence>
<feature type="region of interest" description="Disordered" evidence="1">
    <location>
        <begin position="1"/>
        <end position="25"/>
    </location>
</feature>
<name>G2KPS7_MICAA</name>
<feature type="compositionally biased region" description="Basic residues" evidence="1">
    <location>
        <begin position="1"/>
        <end position="15"/>
    </location>
</feature>
<reference evidence="3 4" key="1">
    <citation type="journal article" date="2011" name="BMC Genomics">
        <title>Genomic insights into an obligate epibiotic bacterial predator: Micavibrio aeruginosavorus ARL-13.</title>
        <authorList>
            <person name="Wang Z."/>
            <person name="Kadouri D."/>
            <person name="Wu M."/>
        </authorList>
    </citation>
    <scope>NUCLEOTIDE SEQUENCE [LARGE SCALE GENOMIC DNA]</scope>
    <source>
        <strain evidence="3 4">ARL-13</strain>
    </source>
</reference>
<dbReference type="Pfam" id="PF00773">
    <property type="entry name" value="RNB"/>
    <property type="match status" value="1"/>
</dbReference>
<dbReference type="SMART" id="SM00955">
    <property type="entry name" value="RNB"/>
    <property type="match status" value="1"/>
</dbReference>
<sequence length="462" mass="52074">MKRNKNKNANQKRTRQQQERQARFNNPVTANDILIDFNAAGRLQGLTHGAGRVHVQGITIDDPRARLLDDGIFMTPKDDGGWMIQSSIADVPALVPNQHPMEIFARSIEKAFGVDKPLFNYKFLQSCISLQQGEKRPAVTFTFVLDADLNLQSCSIERTVFENLKQCNDNDIVRELAKGDADVKRWTDLGHRLHEKRTNDMVQICNNLAVNDNIQPASAPEFPPRPGYEGTDLVHEIMRMTNLAAAEYFVDNNLPAPFKSAQGFFKVLHVSKDFNFDLECNRIALDVIETIIRTSPPYAKISSPMQKYRDFLGLKIMTRHLDGKTVQLNDAKEVSRLTTNFNQAATNQDHTTQPGWHVTWANHRAEQDTTSPHFADERNPATDIGALRKECSDRRMKMPQMAERLLLVNGVDIVMVALKCNQTVTWAAHYDATTALNMAAKRMMRQMKPQTPGAAPVNSPAP</sequence>
<dbReference type="HOGENOM" id="CLU_591628_0_0_5"/>